<keyword evidence="11" id="KW-1185">Reference proteome</keyword>
<dbReference type="GO" id="GO:0016787">
    <property type="term" value="F:hydrolase activity"/>
    <property type="evidence" value="ECO:0007669"/>
    <property type="project" value="UniProtKB-KW"/>
</dbReference>
<evidence type="ECO:0000256" key="5">
    <source>
        <dbReference type="ARBA" id="ARBA00022884"/>
    </source>
</evidence>
<keyword evidence="4 6" id="KW-0067">ATP-binding</keyword>
<dbReference type="GO" id="GO:0005524">
    <property type="term" value="F:ATP binding"/>
    <property type="evidence" value="ECO:0007669"/>
    <property type="project" value="UniProtKB-UniRule"/>
</dbReference>
<evidence type="ECO:0000256" key="7">
    <source>
        <dbReference type="SAM" id="MobiDB-lite"/>
    </source>
</evidence>
<proteinExistence type="inferred from homology"/>
<feature type="domain" description="Helicase C-terminal" evidence="9">
    <location>
        <begin position="379"/>
        <end position="539"/>
    </location>
</feature>
<feature type="region of interest" description="Disordered" evidence="7">
    <location>
        <begin position="12"/>
        <end position="58"/>
    </location>
</feature>
<name>A0A642V4T5_DIURU</name>
<comment type="caution">
    <text evidence="10">The sequence shown here is derived from an EMBL/GenBank/DDBJ whole genome shotgun (WGS) entry which is preliminary data.</text>
</comment>
<evidence type="ECO:0000256" key="6">
    <source>
        <dbReference type="RuleBase" id="RU365068"/>
    </source>
</evidence>
<dbReference type="CDD" id="cd18787">
    <property type="entry name" value="SF2_C_DEAD"/>
    <property type="match status" value="1"/>
</dbReference>
<evidence type="ECO:0000313" key="10">
    <source>
        <dbReference type="EMBL" id="KAA8907805.1"/>
    </source>
</evidence>
<accession>A0A642V4T5</accession>
<dbReference type="GO" id="GO:0003724">
    <property type="term" value="F:RNA helicase activity"/>
    <property type="evidence" value="ECO:0007669"/>
    <property type="project" value="UniProtKB-EC"/>
</dbReference>
<comment type="catalytic activity">
    <reaction evidence="6">
        <text>ATP + H2O = ADP + phosphate + H(+)</text>
        <dbReference type="Rhea" id="RHEA:13065"/>
        <dbReference type="ChEBI" id="CHEBI:15377"/>
        <dbReference type="ChEBI" id="CHEBI:15378"/>
        <dbReference type="ChEBI" id="CHEBI:30616"/>
        <dbReference type="ChEBI" id="CHEBI:43474"/>
        <dbReference type="ChEBI" id="CHEBI:456216"/>
        <dbReference type="EC" id="3.6.4.13"/>
    </reaction>
</comment>
<evidence type="ECO:0000259" key="8">
    <source>
        <dbReference type="PROSITE" id="PS51192"/>
    </source>
</evidence>
<dbReference type="Pfam" id="PF00271">
    <property type="entry name" value="Helicase_C"/>
    <property type="match status" value="1"/>
</dbReference>
<dbReference type="PANTHER" id="PTHR24031">
    <property type="entry name" value="RNA HELICASE"/>
    <property type="match status" value="1"/>
</dbReference>
<dbReference type="Gene3D" id="3.40.50.300">
    <property type="entry name" value="P-loop containing nucleotide triphosphate hydrolases"/>
    <property type="match status" value="2"/>
</dbReference>
<evidence type="ECO:0000259" key="9">
    <source>
        <dbReference type="PROSITE" id="PS51194"/>
    </source>
</evidence>
<evidence type="ECO:0000313" key="11">
    <source>
        <dbReference type="Proteomes" id="UP000449547"/>
    </source>
</evidence>
<dbReference type="Pfam" id="PF00270">
    <property type="entry name" value="DEAD"/>
    <property type="match status" value="1"/>
</dbReference>
<evidence type="ECO:0000256" key="1">
    <source>
        <dbReference type="ARBA" id="ARBA00022741"/>
    </source>
</evidence>
<dbReference type="EMBL" id="SWFT01000019">
    <property type="protein sequence ID" value="KAA8907805.1"/>
    <property type="molecule type" value="Genomic_DNA"/>
</dbReference>
<evidence type="ECO:0000256" key="2">
    <source>
        <dbReference type="ARBA" id="ARBA00022801"/>
    </source>
</evidence>
<dbReference type="InterPro" id="IPR001650">
    <property type="entry name" value="Helicase_C-like"/>
</dbReference>
<dbReference type="GeneID" id="54779145"/>
<dbReference type="OMA" id="HSTIDFI"/>
<dbReference type="SMART" id="SM00490">
    <property type="entry name" value="HELICc"/>
    <property type="match status" value="1"/>
</dbReference>
<dbReference type="SUPFAM" id="SSF52540">
    <property type="entry name" value="P-loop containing nucleoside triphosphate hydrolases"/>
    <property type="match status" value="1"/>
</dbReference>
<feature type="domain" description="Helicase ATP-binding" evidence="8">
    <location>
        <begin position="131"/>
        <end position="345"/>
    </location>
</feature>
<gene>
    <name evidence="10" type="ORF">DIURU_000492</name>
</gene>
<dbReference type="PROSITE" id="PS51192">
    <property type="entry name" value="HELICASE_ATP_BIND_1"/>
    <property type="match status" value="1"/>
</dbReference>
<comment type="function">
    <text evidence="6">RNA helicase.</text>
</comment>
<keyword evidence="2 6" id="KW-0378">Hydrolase</keyword>
<dbReference type="RefSeq" id="XP_034014811.1">
    <property type="nucleotide sequence ID" value="XM_034157845.1"/>
</dbReference>
<comment type="domain">
    <text evidence="6">The Q motif is unique to and characteristic of the DEAD box family of RNA helicases and controls ATP binding and hydrolysis.</text>
</comment>
<dbReference type="GO" id="GO:0003723">
    <property type="term" value="F:RNA binding"/>
    <property type="evidence" value="ECO:0007669"/>
    <property type="project" value="UniProtKB-UniRule"/>
</dbReference>
<organism evidence="10 11">
    <name type="scientific">Diutina rugosa</name>
    <name type="common">Yeast</name>
    <name type="synonym">Candida rugosa</name>
    <dbReference type="NCBI Taxonomy" id="5481"/>
    <lineage>
        <taxon>Eukaryota</taxon>
        <taxon>Fungi</taxon>
        <taxon>Dikarya</taxon>
        <taxon>Ascomycota</taxon>
        <taxon>Saccharomycotina</taxon>
        <taxon>Pichiomycetes</taxon>
        <taxon>Debaryomycetaceae</taxon>
        <taxon>Diutina</taxon>
    </lineage>
</organism>
<dbReference type="VEuPathDB" id="FungiDB:DIURU_000492"/>
<dbReference type="PROSITE" id="PS51194">
    <property type="entry name" value="HELICASE_CTER"/>
    <property type="match status" value="1"/>
</dbReference>
<dbReference type="AlphaFoldDB" id="A0A642V4T5"/>
<comment type="similarity">
    <text evidence="6">Belongs to the DEAD box helicase family.</text>
</comment>
<dbReference type="InterPro" id="IPR014001">
    <property type="entry name" value="Helicase_ATP-bd"/>
</dbReference>
<protein>
    <recommendedName>
        <fullName evidence="6">ATP-dependent RNA helicase</fullName>
        <ecNumber evidence="6">3.6.4.13</ecNumber>
    </recommendedName>
</protein>
<keyword evidence="3 6" id="KW-0347">Helicase</keyword>
<dbReference type="EC" id="3.6.4.13" evidence="6"/>
<keyword evidence="5 6" id="KW-0694">RNA-binding</keyword>
<evidence type="ECO:0000256" key="3">
    <source>
        <dbReference type="ARBA" id="ARBA00022806"/>
    </source>
</evidence>
<evidence type="ECO:0000256" key="4">
    <source>
        <dbReference type="ARBA" id="ARBA00022840"/>
    </source>
</evidence>
<dbReference type="InterPro" id="IPR011545">
    <property type="entry name" value="DEAD/DEAH_box_helicase_dom"/>
</dbReference>
<dbReference type="Proteomes" id="UP000449547">
    <property type="component" value="Unassembled WGS sequence"/>
</dbReference>
<reference evidence="10 11" key="1">
    <citation type="submission" date="2019-07" db="EMBL/GenBank/DDBJ databases">
        <title>Genome assembly of two rare yeast pathogens: Diutina rugosa and Trichomonascus ciferrii.</title>
        <authorList>
            <person name="Mixao V."/>
            <person name="Saus E."/>
            <person name="Hansen A."/>
            <person name="Lass-Flor C."/>
            <person name="Gabaldon T."/>
        </authorList>
    </citation>
    <scope>NUCLEOTIDE SEQUENCE [LARGE SCALE GENOMIC DNA]</scope>
    <source>
        <strain evidence="10 11">CBS 613</strain>
    </source>
</reference>
<dbReference type="InterPro" id="IPR027417">
    <property type="entry name" value="P-loop_NTPase"/>
</dbReference>
<dbReference type="SMART" id="SM00487">
    <property type="entry name" value="DEXDc"/>
    <property type="match status" value="1"/>
</dbReference>
<sequence>MIVRSFTRWLHQSSTKVKPKDKGIPKKPKHNAFTFGKFSQLSPPPSQKSDDSSSKLVKKPVSATMDSLLIFPTVRQAMEKEIKEKYSLKSTYVKSIDDVEIIPSPIQAQAIPIINSSRINRAKSDSVKIQRELEGPMRVFTMAAETGSGKTWAYLASVLSRLKKHDYDTWRTYGVGRYQQEREKPLVRAIILVPTNELVDQVYDTIATAALAPIDPTKVPKQYQEFAALESTLGLSVFSWGSTVAPTELFKELKKGRVDVVVTTPAKITALSKLKNIHRPFKYFSQVKYCVVDEADTLFDKSWFDTTTNIVTRLGSLEGLILCSATIPREFSQKLKELFPNKGSVIEIASPDLHKLPKQVHFKVIDASERPYNNQKIRALAQCLYAIQRDGTDRGYVKRVVVFVNERDEVGKVVKQLIENYQWKPQDVLSISGNLSPDQRSDMIRPFVSEPEQTSDTTGDSSMKVLVTTDLLARGINFRSVKNVILMDLPNNSVDLVHRVGRTGRMRQAGRVFFIVDRKTRRSFAKGIPKAVRSGQVIG</sequence>
<dbReference type="OrthoDB" id="10256233at2759"/>
<keyword evidence="1 6" id="KW-0547">Nucleotide-binding</keyword>